<protein>
    <recommendedName>
        <fullName evidence="1">Small ribosomal subunit protein mS35 mitochondrial conserved domain-containing protein</fullName>
    </recommendedName>
</protein>
<keyword evidence="3" id="KW-1185">Reference proteome</keyword>
<sequence length="255" mass="28642">MQCLANLAKFKSCLSSRCLHSTAPRTYPRLQIPRKPHAQLAQTGILLDGPEPKEPVIPYEEQQGYGSSSAGHLLLRQQRHMLKYMRLIEHDMPNLTKFREPFTPPSSDRPLVVRTINYGGEKHPAAAKRTVVVSVARLPLHGSQARRNLKLLAGPRWSPSPPLDAGIGPTEGESGEGYIKISCEDFPQPGMNLKWISDVLDRLIAEANASHDRFAKVPLDTRHIDAKKRKAKTGEKYRPTLKEFPRQWLPQIDPA</sequence>
<dbReference type="EMBL" id="SGPK01000216">
    <property type="protein sequence ID" value="THH06102.1"/>
    <property type="molecule type" value="Genomic_DNA"/>
</dbReference>
<feature type="domain" description="Small ribosomal subunit protein mS35 mitochondrial conserved" evidence="1">
    <location>
        <begin position="101"/>
        <end position="248"/>
    </location>
</feature>
<dbReference type="GO" id="GO:0032543">
    <property type="term" value="P:mitochondrial translation"/>
    <property type="evidence" value="ECO:0007669"/>
    <property type="project" value="InterPro"/>
</dbReference>
<name>A0A4S4L3Y8_9AGAM</name>
<dbReference type="GO" id="GO:0003735">
    <property type="term" value="F:structural constituent of ribosome"/>
    <property type="evidence" value="ECO:0007669"/>
    <property type="project" value="InterPro"/>
</dbReference>
<dbReference type="GO" id="GO:0005763">
    <property type="term" value="C:mitochondrial small ribosomal subunit"/>
    <property type="evidence" value="ECO:0007669"/>
    <property type="project" value="TreeGrafter"/>
</dbReference>
<organism evidence="2 3">
    <name type="scientific">Phellinidium pouzarii</name>
    <dbReference type="NCBI Taxonomy" id="167371"/>
    <lineage>
        <taxon>Eukaryota</taxon>
        <taxon>Fungi</taxon>
        <taxon>Dikarya</taxon>
        <taxon>Basidiomycota</taxon>
        <taxon>Agaricomycotina</taxon>
        <taxon>Agaricomycetes</taxon>
        <taxon>Hymenochaetales</taxon>
        <taxon>Hymenochaetaceae</taxon>
        <taxon>Phellinidium</taxon>
    </lineage>
</organism>
<dbReference type="Pfam" id="PF10213">
    <property type="entry name" value="MRP-S28"/>
    <property type="match status" value="1"/>
</dbReference>
<dbReference type="Proteomes" id="UP000308199">
    <property type="component" value="Unassembled WGS sequence"/>
</dbReference>
<dbReference type="PANTHER" id="PTHR13490:SF0">
    <property type="entry name" value="SMALL RIBOSOMAL SUBUNIT PROTEIN MS35"/>
    <property type="match status" value="1"/>
</dbReference>
<dbReference type="InterPro" id="IPR039848">
    <property type="entry name" value="Ribosomal_mS35_mt"/>
</dbReference>
<proteinExistence type="predicted"/>
<reference evidence="2 3" key="1">
    <citation type="submission" date="2019-02" db="EMBL/GenBank/DDBJ databases">
        <title>Genome sequencing of the rare red list fungi Phellinidium pouzarii.</title>
        <authorList>
            <person name="Buettner E."/>
            <person name="Kellner H."/>
        </authorList>
    </citation>
    <scope>NUCLEOTIDE SEQUENCE [LARGE SCALE GENOMIC DNA]</scope>
    <source>
        <strain evidence="2 3">DSM 108285</strain>
    </source>
</reference>
<dbReference type="InterPro" id="IPR019349">
    <property type="entry name" value="Ribosomal_mS35_mit"/>
</dbReference>
<accession>A0A4S4L3Y8</accession>
<comment type="caution">
    <text evidence="2">The sequence shown here is derived from an EMBL/GenBank/DDBJ whole genome shotgun (WGS) entry which is preliminary data.</text>
</comment>
<evidence type="ECO:0000313" key="2">
    <source>
        <dbReference type="EMBL" id="THH06102.1"/>
    </source>
</evidence>
<dbReference type="PANTHER" id="PTHR13490">
    <property type="entry name" value="MITOCHONDRIAL 28S RIBOSOMAL PROTEIN S28"/>
    <property type="match status" value="1"/>
</dbReference>
<dbReference type="AlphaFoldDB" id="A0A4S4L3Y8"/>
<dbReference type="OrthoDB" id="283424at2759"/>
<gene>
    <name evidence="2" type="ORF">EW145_g4317</name>
</gene>
<evidence type="ECO:0000259" key="1">
    <source>
        <dbReference type="Pfam" id="PF10213"/>
    </source>
</evidence>
<evidence type="ECO:0000313" key="3">
    <source>
        <dbReference type="Proteomes" id="UP000308199"/>
    </source>
</evidence>